<evidence type="ECO:0000313" key="1">
    <source>
        <dbReference type="EMBL" id="GAI24613.1"/>
    </source>
</evidence>
<dbReference type="PANTHER" id="PTHR41930">
    <property type="entry name" value="UPF0200 PROTEIN MJ1399"/>
    <property type="match status" value="1"/>
</dbReference>
<feature type="non-terminal residue" evidence="1">
    <location>
        <position position="151"/>
    </location>
</feature>
<evidence type="ECO:0008006" key="2">
    <source>
        <dbReference type="Google" id="ProtNLM"/>
    </source>
</evidence>
<dbReference type="Gene3D" id="3.40.50.300">
    <property type="entry name" value="P-loop containing nucleotide triphosphate hydrolases"/>
    <property type="match status" value="1"/>
</dbReference>
<organism evidence="1">
    <name type="scientific">marine sediment metagenome</name>
    <dbReference type="NCBI Taxonomy" id="412755"/>
    <lineage>
        <taxon>unclassified sequences</taxon>
        <taxon>metagenomes</taxon>
        <taxon>ecological metagenomes</taxon>
    </lineage>
</organism>
<comment type="caution">
    <text evidence="1">The sequence shown here is derived from an EMBL/GenBank/DDBJ whole genome shotgun (WGS) entry which is preliminary data.</text>
</comment>
<dbReference type="EMBL" id="BARV01017550">
    <property type="protein sequence ID" value="GAI24613.1"/>
    <property type="molecule type" value="Genomic_DNA"/>
</dbReference>
<dbReference type="InterPro" id="IPR027417">
    <property type="entry name" value="P-loop_NTPase"/>
</dbReference>
<reference evidence="1" key="1">
    <citation type="journal article" date="2014" name="Front. Microbiol.">
        <title>High frequency of phylogenetically diverse reductive dehalogenase-homologous genes in deep subseafloor sedimentary metagenomes.</title>
        <authorList>
            <person name="Kawai M."/>
            <person name="Futagami T."/>
            <person name="Toyoda A."/>
            <person name="Takaki Y."/>
            <person name="Nishi S."/>
            <person name="Hori S."/>
            <person name="Arai W."/>
            <person name="Tsubouchi T."/>
            <person name="Morono Y."/>
            <person name="Uchiyama I."/>
            <person name="Ito T."/>
            <person name="Fujiyama A."/>
            <person name="Inagaki F."/>
            <person name="Takami H."/>
        </authorList>
    </citation>
    <scope>NUCLEOTIDE SEQUENCE</scope>
    <source>
        <strain evidence="1">Expedition CK06-06</strain>
    </source>
</reference>
<proteinExistence type="predicted"/>
<dbReference type="PANTHER" id="PTHR41930:SF1">
    <property type="entry name" value="DEPHOSPHO-COA KINASE"/>
    <property type="match status" value="1"/>
</dbReference>
<dbReference type="SUPFAM" id="SSF52540">
    <property type="entry name" value="P-loop containing nucleoside triphosphate hydrolases"/>
    <property type="match status" value="1"/>
</dbReference>
<accession>X1LZV5</accession>
<sequence>MDANIIILGFTGPIGSGCTYISEMIPEVSSGKKYRYYKLSDVIRNILELEGNDKPTVQELQDKGDSLRVDNARGYLIAELINQIDSESIEDDEGVIIDGIKNEGEVNTLRQFPNFYLFSVQASKELRAERSLKLSKRFTTMESFDDADKRD</sequence>
<gene>
    <name evidence="1" type="ORF">S06H3_29881</name>
</gene>
<name>X1LZV5_9ZZZZ</name>
<protein>
    <recommendedName>
        <fullName evidence="2">Adenylate kinase</fullName>
    </recommendedName>
</protein>
<dbReference type="AlphaFoldDB" id="X1LZV5"/>